<dbReference type="EMBL" id="CAJFCI010000076">
    <property type="protein sequence ID" value="CAD5109574.1"/>
    <property type="molecule type" value="Genomic_DNA"/>
</dbReference>
<keyword evidence="1" id="KW-0732">Signal</keyword>
<dbReference type="AlphaFoldDB" id="A0A7U7ER08"/>
<feature type="signal peptide" evidence="1">
    <location>
        <begin position="1"/>
        <end position="25"/>
    </location>
</feature>
<name>A0A7U7ER08_9GAMM</name>
<reference evidence="2 3" key="1">
    <citation type="submission" date="2020-08" db="EMBL/GenBank/DDBJ databases">
        <authorList>
            <person name="Criscuolo A."/>
        </authorList>
    </citation>
    <scope>NUCLEOTIDE SEQUENCE [LARGE SCALE GENOMIC DNA]</scope>
    <source>
        <strain evidence="2">CIP111764</strain>
    </source>
</reference>
<proteinExistence type="predicted"/>
<evidence type="ECO:0000313" key="2">
    <source>
        <dbReference type="EMBL" id="CAD5109574.1"/>
    </source>
</evidence>
<gene>
    <name evidence="2" type="ORF">PSEWESI4_03880</name>
</gene>
<evidence type="ECO:0000313" key="3">
    <source>
        <dbReference type="Proteomes" id="UP000583387"/>
    </source>
</evidence>
<feature type="chain" id="PRO_5030540672" evidence="1">
    <location>
        <begin position="26"/>
        <end position="84"/>
    </location>
</feature>
<sequence length="84" mass="9249">MRRQRRKLLFMAGLAVMTNMFTLLGINHGSAGAIARTIENAHNLSRDLTVSEAFKYLPGDPPKRSQPRLDVTAFICNDSICAAS</sequence>
<protein>
    <submittedName>
        <fullName evidence="2">Uncharacterized protein</fullName>
    </submittedName>
</protein>
<comment type="caution">
    <text evidence="2">The sequence shown here is derived from an EMBL/GenBank/DDBJ whole genome shotgun (WGS) entry which is preliminary data.</text>
</comment>
<accession>A0A7U7ER08</accession>
<organism evidence="2 3">
    <name type="scientific">Zestomonas carbonaria</name>
    <dbReference type="NCBI Taxonomy" id="2762745"/>
    <lineage>
        <taxon>Bacteria</taxon>
        <taxon>Pseudomonadati</taxon>
        <taxon>Pseudomonadota</taxon>
        <taxon>Gammaproteobacteria</taxon>
        <taxon>Pseudomonadales</taxon>
        <taxon>Pseudomonadaceae</taxon>
        <taxon>Zestomonas</taxon>
    </lineage>
</organism>
<keyword evidence="3" id="KW-1185">Reference proteome</keyword>
<evidence type="ECO:0000256" key="1">
    <source>
        <dbReference type="SAM" id="SignalP"/>
    </source>
</evidence>
<dbReference type="Proteomes" id="UP000583387">
    <property type="component" value="Unassembled WGS sequence"/>
</dbReference>
<dbReference type="RefSeq" id="WP_187672884.1">
    <property type="nucleotide sequence ID" value="NZ_CAJFCI010000076.1"/>
</dbReference>